<dbReference type="Pfam" id="PF13432">
    <property type="entry name" value="TPR_16"/>
    <property type="match status" value="1"/>
</dbReference>
<dbReference type="SUPFAM" id="SSF48452">
    <property type="entry name" value="TPR-like"/>
    <property type="match status" value="1"/>
</dbReference>
<dbReference type="InterPro" id="IPR011990">
    <property type="entry name" value="TPR-like_helical_dom_sf"/>
</dbReference>
<organism evidence="2 3">
    <name type="scientific">Microvirga aerophila</name>
    <dbReference type="NCBI Taxonomy" id="670291"/>
    <lineage>
        <taxon>Bacteria</taxon>
        <taxon>Pseudomonadati</taxon>
        <taxon>Pseudomonadota</taxon>
        <taxon>Alphaproteobacteria</taxon>
        <taxon>Hyphomicrobiales</taxon>
        <taxon>Methylobacteriaceae</taxon>
        <taxon>Microvirga</taxon>
    </lineage>
</organism>
<dbReference type="Proteomes" id="UP000321085">
    <property type="component" value="Unassembled WGS sequence"/>
</dbReference>
<gene>
    <name evidence="2" type="ORF">MAE02_70430</name>
</gene>
<protein>
    <submittedName>
        <fullName evidence="2">Uncharacterized protein</fullName>
    </submittedName>
</protein>
<dbReference type="InterPro" id="IPR019734">
    <property type="entry name" value="TPR_rpt"/>
</dbReference>
<dbReference type="EMBL" id="BJYU01000448">
    <property type="protein sequence ID" value="GEO19347.1"/>
    <property type="molecule type" value="Genomic_DNA"/>
</dbReference>
<name>A0A512C5K8_9HYPH</name>
<feature type="repeat" description="TPR" evidence="1">
    <location>
        <begin position="111"/>
        <end position="144"/>
    </location>
</feature>
<evidence type="ECO:0000256" key="1">
    <source>
        <dbReference type="PROSITE-ProRule" id="PRU00339"/>
    </source>
</evidence>
<proteinExistence type="predicted"/>
<sequence length="245" mass="26830">MRALPAIWSQDSETTAEGLRLAEQAVTLDLTYPLPKALAAWFYAQRVTYMRTPVPDEDRARAVKLAQEVASLDSDDPLVLTVLSATYAQSRQLDLGLTAIDKALALDPNSAQAWMRSGFLNTYTSRPDVGIDHFRRAVRLSPLDPMHYNAALGIGAAYFVKGQYDEAACWVEQALREKPSATWAYRLLTTTYANAGRLEEAKQAAAKFLAAFPGMTVSRAVDATPGNSDFLLPYAQGLRDAGLPE</sequence>
<accession>A0A512C5K8</accession>
<evidence type="ECO:0000313" key="2">
    <source>
        <dbReference type="EMBL" id="GEO19347.1"/>
    </source>
</evidence>
<dbReference type="RefSeq" id="WP_147023492.1">
    <property type="nucleotide sequence ID" value="NZ_BJYU01000448.1"/>
</dbReference>
<dbReference type="PANTHER" id="PTHR12558">
    <property type="entry name" value="CELL DIVISION CYCLE 16,23,27"/>
    <property type="match status" value="1"/>
</dbReference>
<keyword evidence="3" id="KW-1185">Reference proteome</keyword>
<comment type="caution">
    <text evidence="2">The sequence shown here is derived from an EMBL/GenBank/DDBJ whole genome shotgun (WGS) entry which is preliminary data.</text>
</comment>
<dbReference type="PANTHER" id="PTHR12558:SF33">
    <property type="entry name" value="BLL7664 PROTEIN"/>
    <property type="match status" value="1"/>
</dbReference>
<feature type="repeat" description="TPR" evidence="1">
    <location>
        <begin position="77"/>
        <end position="110"/>
    </location>
</feature>
<reference evidence="2 3" key="1">
    <citation type="submission" date="2019-07" db="EMBL/GenBank/DDBJ databases">
        <title>Whole genome shotgun sequence of Microvirga aerophila NBRC 106136.</title>
        <authorList>
            <person name="Hosoyama A."/>
            <person name="Uohara A."/>
            <person name="Ohji S."/>
            <person name="Ichikawa N."/>
        </authorList>
    </citation>
    <scope>NUCLEOTIDE SEQUENCE [LARGE SCALE GENOMIC DNA]</scope>
    <source>
        <strain evidence="2 3">NBRC 106136</strain>
    </source>
</reference>
<feature type="repeat" description="TPR" evidence="1">
    <location>
        <begin position="148"/>
        <end position="181"/>
    </location>
</feature>
<dbReference type="SMART" id="SM00028">
    <property type="entry name" value="TPR"/>
    <property type="match status" value="4"/>
</dbReference>
<dbReference type="AlphaFoldDB" id="A0A512C5K8"/>
<keyword evidence="1" id="KW-0802">TPR repeat</keyword>
<evidence type="ECO:0000313" key="3">
    <source>
        <dbReference type="Proteomes" id="UP000321085"/>
    </source>
</evidence>
<dbReference type="Gene3D" id="1.25.40.10">
    <property type="entry name" value="Tetratricopeptide repeat domain"/>
    <property type="match status" value="1"/>
</dbReference>
<dbReference type="PROSITE" id="PS50005">
    <property type="entry name" value="TPR"/>
    <property type="match status" value="3"/>
</dbReference>